<dbReference type="EMBL" id="PVBR01000014">
    <property type="protein sequence ID" value="PRD42084.1"/>
    <property type="molecule type" value="Genomic_DNA"/>
</dbReference>
<name>A0A2S9INI2_9HYPH</name>
<gene>
    <name evidence="1" type="ORF">C5748_18185</name>
</gene>
<evidence type="ECO:0000313" key="1">
    <source>
        <dbReference type="EMBL" id="PRD42084.1"/>
    </source>
</evidence>
<accession>A0A2S9INI2</accession>
<comment type="caution">
    <text evidence="1">The sequence shown here is derived from an EMBL/GenBank/DDBJ whole genome shotgun (WGS) entry which is preliminary data.</text>
</comment>
<dbReference type="AlphaFoldDB" id="A0A2S9INI2"/>
<reference evidence="1 2" key="1">
    <citation type="submission" date="2018-02" db="EMBL/GenBank/DDBJ databases">
        <title>The draft genome of Phyllobacterium sp. 1N-3.</title>
        <authorList>
            <person name="Liu L."/>
            <person name="Li L."/>
            <person name="Zhang X."/>
            <person name="Wang T."/>
            <person name="Liang L."/>
        </authorList>
    </citation>
    <scope>NUCLEOTIDE SEQUENCE [LARGE SCALE GENOMIC DNA]</scope>
    <source>
        <strain evidence="1 2">1N-3</strain>
    </source>
</reference>
<organism evidence="1 2">
    <name type="scientific">Phyllobacterium phragmitis</name>
    <dbReference type="NCBI Taxonomy" id="2670329"/>
    <lineage>
        <taxon>Bacteria</taxon>
        <taxon>Pseudomonadati</taxon>
        <taxon>Pseudomonadota</taxon>
        <taxon>Alphaproteobacteria</taxon>
        <taxon>Hyphomicrobiales</taxon>
        <taxon>Phyllobacteriaceae</taxon>
        <taxon>Phyllobacterium</taxon>
    </lineage>
</organism>
<keyword evidence="2" id="KW-1185">Reference proteome</keyword>
<protein>
    <submittedName>
        <fullName evidence="1">Uncharacterized protein</fullName>
    </submittedName>
</protein>
<dbReference type="Proteomes" id="UP000239434">
    <property type="component" value="Unassembled WGS sequence"/>
</dbReference>
<sequence length="65" mass="7117">MVLNMERTTMISLTKRKEAARKAAKIAHAKEYGDCIAEGLSEDDANECAQVAASLVYDRVIDGDE</sequence>
<proteinExistence type="predicted"/>
<evidence type="ECO:0000313" key="2">
    <source>
        <dbReference type="Proteomes" id="UP000239434"/>
    </source>
</evidence>